<keyword evidence="1" id="KW-1133">Transmembrane helix</keyword>
<dbReference type="EMBL" id="MN740165">
    <property type="protein sequence ID" value="QHT91535.1"/>
    <property type="molecule type" value="Genomic_DNA"/>
</dbReference>
<feature type="transmembrane region" description="Helical" evidence="1">
    <location>
        <begin position="7"/>
        <end position="27"/>
    </location>
</feature>
<protein>
    <submittedName>
        <fullName evidence="2">Uncharacterized protein</fullName>
    </submittedName>
</protein>
<sequence length="168" mass="19584">MNKGNIFIFLGCLIHLFIWIFVAFGGFLSNKILFFNIFIVLPAIYIAQAMPNHPITKEKIKYILEHKDEFSDPEPFVSYCYNRIDPKEVEHLEKEIGGCEEDIIKAILIMQSYENCLGIPKLVSLIYRNFCESYRNPMDPQGFIVLAYILNSIAFLSKHNKYIFKSIM</sequence>
<organism evidence="2">
    <name type="scientific">viral metagenome</name>
    <dbReference type="NCBI Taxonomy" id="1070528"/>
    <lineage>
        <taxon>unclassified sequences</taxon>
        <taxon>metagenomes</taxon>
        <taxon>organismal metagenomes</taxon>
    </lineage>
</organism>
<accession>A0A6C0IG76</accession>
<proteinExistence type="predicted"/>
<reference evidence="2" key="1">
    <citation type="journal article" date="2020" name="Nature">
        <title>Giant virus diversity and host interactions through global metagenomics.</title>
        <authorList>
            <person name="Schulz F."/>
            <person name="Roux S."/>
            <person name="Paez-Espino D."/>
            <person name="Jungbluth S."/>
            <person name="Walsh D.A."/>
            <person name="Denef V.J."/>
            <person name="McMahon K.D."/>
            <person name="Konstantinidis K.T."/>
            <person name="Eloe-Fadrosh E.A."/>
            <person name="Kyrpides N.C."/>
            <person name="Woyke T."/>
        </authorList>
    </citation>
    <scope>NUCLEOTIDE SEQUENCE</scope>
    <source>
        <strain evidence="2">GVMAG-M-3300023184-77</strain>
    </source>
</reference>
<evidence type="ECO:0000313" key="2">
    <source>
        <dbReference type="EMBL" id="QHT91535.1"/>
    </source>
</evidence>
<feature type="transmembrane region" description="Helical" evidence="1">
    <location>
        <begin position="33"/>
        <end position="51"/>
    </location>
</feature>
<keyword evidence="1" id="KW-0812">Transmembrane</keyword>
<evidence type="ECO:0000256" key="1">
    <source>
        <dbReference type="SAM" id="Phobius"/>
    </source>
</evidence>
<name>A0A6C0IG76_9ZZZZ</name>
<keyword evidence="1" id="KW-0472">Membrane</keyword>
<dbReference type="AlphaFoldDB" id="A0A6C0IG76"/>